<sequence>MRPLLEYSISVEKISHLLRVKTELDPQLFFTGVTSDDRNVIAGDLFLAYPGKNSHGAEFAQSAISRGARAILTDPRGAEIAQGLPVIVIANARIAGALVSSHLYGKPIQEMQSIAITGTNGKTTVSTLLYQLLQMAGRETGLIGTVETRIGRQRLKSLRTTPEADDLQALAASMSEQHLRHLVMEVSSHAMVMNRIHGSHFAIAGFTNLTQDHLDFHGNMEEYFEAKSALFSLEFADQAFINIDDPYGLRLFTNCQIPATSLSQSNPQATWHYTSTTPTARGTDFSLRGSGGILIESSTPLRGSFNLDNLLLALAIATECGIDPLDSAGLTPKLYGAPGRMEIVDRGQSFNALVDYAHTPDAVRSVLATAAAFTSGRVIAVLGCGGDRDSSKRPLMGKALHEGATIAVFTSDNPRSENPMKILKEMTSGISVSEPSAVISDRAAAIAHAVSLSRPGDTLLILGKGHEVGQEIAGETIDFDDRVVLAAAIEAQS</sequence>
<dbReference type="PROSITE" id="PS01011">
    <property type="entry name" value="FOLYLPOLYGLU_SYNT_1"/>
    <property type="match status" value="1"/>
</dbReference>
<dbReference type="SUPFAM" id="SSF53623">
    <property type="entry name" value="MurD-like peptide ligases, catalytic domain"/>
    <property type="match status" value="1"/>
</dbReference>
<evidence type="ECO:0000256" key="4">
    <source>
        <dbReference type="ARBA" id="ARBA00022741"/>
    </source>
</evidence>
<dbReference type="HAMAP" id="MF_00208">
    <property type="entry name" value="MurE"/>
    <property type="match status" value="1"/>
</dbReference>
<dbReference type="NCBIfam" id="NF001124">
    <property type="entry name" value="PRK00139.1-2"/>
    <property type="match status" value="1"/>
</dbReference>
<keyword evidence="6" id="KW-0133">Cell shape</keyword>
<dbReference type="GO" id="GO:0051301">
    <property type="term" value="P:cell division"/>
    <property type="evidence" value="ECO:0007669"/>
    <property type="project" value="InterPro"/>
</dbReference>
<dbReference type="InterPro" id="IPR035911">
    <property type="entry name" value="MurE/MurF_N"/>
</dbReference>
<evidence type="ECO:0000256" key="7">
    <source>
        <dbReference type="ARBA" id="ARBA00022984"/>
    </source>
</evidence>
<comment type="caution">
    <text evidence="12">The sequence shown here is derived from an EMBL/GenBank/DDBJ whole genome shotgun (WGS) entry which is preliminary data.</text>
</comment>
<dbReference type="Gene3D" id="3.40.1190.10">
    <property type="entry name" value="Mur-like, catalytic domain"/>
    <property type="match status" value="1"/>
</dbReference>
<evidence type="ECO:0000259" key="11">
    <source>
        <dbReference type="Pfam" id="PF08245"/>
    </source>
</evidence>
<dbReference type="GO" id="GO:0008360">
    <property type="term" value="P:regulation of cell shape"/>
    <property type="evidence" value="ECO:0007669"/>
    <property type="project" value="UniProtKB-KW"/>
</dbReference>
<reference evidence="12" key="1">
    <citation type="submission" date="2014-05" db="EMBL/GenBank/DDBJ databases">
        <title>Key roles for freshwater Actinobacteria revealed by deep metagenomic sequencing.</title>
        <authorList>
            <person name="Ghai R."/>
            <person name="Mizuno C.M."/>
            <person name="Picazo A."/>
            <person name="Camacho A."/>
            <person name="Rodriguez-Valera F."/>
        </authorList>
    </citation>
    <scope>NUCLEOTIDE SEQUENCE</scope>
</reference>
<keyword evidence="7" id="KW-0573">Peptidoglycan synthesis</keyword>
<dbReference type="AlphaFoldDB" id="A0A094R1B3"/>
<accession>A0A094R1B3</accession>
<dbReference type="InterPro" id="IPR018109">
    <property type="entry name" value="Folylpolyglutamate_synth_CS"/>
</dbReference>
<keyword evidence="4" id="KW-0547">Nucleotide-binding</keyword>
<dbReference type="PANTHER" id="PTHR23135">
    <property type="entry name" value="MUR LIGASE FAMILY MEMBER"/>
    <property type="match status" value="1"/>
</dbReference>
<name>A0A094R1B3_9ZZZZ</name>
<keyword evidence="2" id="KW-0963">Cytoplasm</keyword>
<dbReference type="InterPro" id="IPR036615">
    <property type="entry name" value="Mur_ligase_C_dom_sf"/>
</dbReference>
<organism evidence="12">
    <name type="scientific">freshwater metagenome</name>
    <dbReference type="NCBI Taxonomy" id="449393"/>
    <lineage>
        <taxon>unclassified sequences</taxon>
        <taxon>metagenomes</taxon>
        <taxon>ecological metagenomes</taxon>
    </lineage>
</organism>
<dbReference type="Pfam" id="PF01225">
    <property type="entry name" value="Mur_ligase"/>
    <property type="match status" value="1"/>
</dbReference>
<dbReference type="Gene3D" id="3.40.1390.10">
    <property type="entry name" value="MurE/MurF, N-terminal domain"/>
    <property type="match status" value="1"/>
</dbReference>
<evidence type="ECO:0000259" key="10">
    <source>
        <dbReference type="Pfam" id="PF02875"/>
    </source>
</evidence>
<dbReference type="GO" id="GO:0071555">
    <property type="term" value="P:cell wall organization"/>
    <property type="evidence" value="ECO:0007669"/>
    <property type="project" value="UniProtKB-KW"/>
</dbReference>
<dbReference type="GO" id="GO:0005524">
    <property type="term" value="F:ATP binding"/>
    <property type="evidence" value="ECO:0007669"/>
    <property type="project" value="UniProtKB-KW"/>
</dbReference>
<dbReference type="GO" id="GO:0004326">
    <property type="term" value="F:tetrahydrofolylpolyglutamate synthase activity"/>
    <property type="evidence" value="ECO:0007669"/>
    <property type="project" value="InterPro"/>
</dbReference>
<dbReference type="SUPFAM" id="SSF53244">
    <property type="entry name" value="MurD-like peptide ligases, peptide-binding domain"/>
    <property type="match status" value="1"/>
</dbReference>
<dbReference type="NCBIfam" id="NF001126">
    <property type="entry name" value="PRK00139.1-4"/>
    <property type="match status" value="1"/>
</dbReference>
<dbReference type="InterPro" id="IPR005761">
    <property type="entry name" value="UDP-N-AcMur-Glu-dNH2Pim_ligase"/>
</dbReference>
<dbReference type="InterPro" id="IPR036565">
    <property type="entry name" value="Mur-like_cat_sf"/>
</dbReference>
<dbReference type="SUPFAM" id="SSF63418">
    <property type="entry name" value="MurE/MurF N-terminal domain"/>
    <property type="match status" value="1"/>
</dbReference>
<dbReference type="NCBIfam" id="TIGR01085">
    <property type="entry name" value="murE"/>
    <property type="match status" value="1"/>
</dbReference>
<proteinExistence type="inferred from homology"/>
<dbReference type="PANTHER" id="PTHR23135:SF4">
    <property type="entry name" value="UDP-N-ACETYLMURAMOYL-L-ALANYL-D-GLUTAMATE--2,6-DIAMINOPIMELATE LIGASE MURE HOMOLOG, CHLOROPLASTIC"/>
    <property type="match status" value="1"/>
</dbReference>
<feature type="domain" description="Mur ligase central" evidence="11">
    <location>
        <begin position="116"/>
        <end position="317"/>
    </location>
</feature>
<dbReference type="InterPro" id="IPR004101">
    <property type="entry name" value="Mur_ligase_C"/>
</dbReference>
<dbReference type="EMBL" id="JNSK01000001">
    <property type="protein sequence ID" value="KGA20786.1"/>
    <property type="molecule type" value="Genomic_DNA"/>
</dbReference>
<comment type="similarity">
    <text evidence="1">Belongs to the MurCDEF family. MurE subfamily.</text>
</comment>
<evidence type="ECO:0000256" key="3">
    <source>
        <dbReference type="ARBA" id="ARBA00022598"/>
    </source>
</evidence>
<evidence type="ECO:0000256" key="2">
    <source>
        <dbReference type="ARBA" id="ARBA00022490"/>
    </source>
</evidence>
<evidence type="ECO:0000259" key="9">
    <source>
        <dbReference type="Pfam" id="PF01225"/>
    </source>
</evidence>
<dbReference type="Gene3D" id="3.90.190.20">
    <property type="entry name" value="Mur ligase, C-terminal domain"/>
    <property type="match status" value="1"/>
</dbReference>
<dbReference type="Pfam" id="PF02875">
    <property type="entry name" value="Mur_ligase_C"/>
    <property type="match status" value="1"/>
</dbReference>
<keyword evidence="8" id="KW-0961">Cell wall biogenesis/degradation</keyword>
<dbReference type="GO" id="GO:0009252">
    <property type="term" value="P:peptidoglycan biosynthetic process"/>
    <property type="evidence" value="ECO:0007669"/>
    <property type="project" value="UniProtKB-KW"/>
</dbReference>
<evidence type="ECO:0008006" key="13">
    <source>
        <dbReference type="Google" id="ProtNLM"/>
    </source>
</evidence>
<feature type="domain" description="Mur ligase N-terminal catalytic" evidence="9">
    <location>
        <begin position="31"/>
        <end position="88"/>
    </location>
</feature>
<feature type="domain" description="Mur ligase C-terminal" evidence="10">
    <location>
        <begin position="339"/>
        <end position="465"/>
    </location>
</feature>
<evidence type="ECO:0000256" key="6">
    <source>
        <dbReference type="ARBA" id="ARBA00022960"/>
    </source>
</evidence>
<evidence type="ECO:0000256" key="8">
    <source>
        <dbReference type="ARBA" id="ARBA00023316"/>
    </source>
</evidence>
<gene>
    <name evidence="12" type="ORF">GM50_0390</name>
</gene>
<evidence type="ECO:0000256" key="1">
    <source>
        <dbReference type="ARBA" id="ARBA00005898"/>
    </source>
</evidence>
<evidence type="ECO:0000313" key="12">
    <source>
        <dbReference type="EMBL" id="KGA20786.1"/>
    </source>
</evidence>
<keyword evidence="5" id="KW-0067">ATP-binding</keyword>
<dbReference type="InterPro" id="IPR013221">
    <property type="entry name" value="Mur_ligase_cen"/>
</dbReference>
<dbReference type="Pfam" id="PF08245">
    <property type="entry name" value="Mur_ligase_M"/>
    <property type="match status" value="1"/>
</dbReference>
<dbReference type="InterPro" id="IPR000713">
    <property type="entry name" value="Mur_ligase_N"/>
</dbReference>
<protein>
    <recommendedName>
        <fullName evidence="13">UDP-N-acetylmuramoylalanyl-D-glutamate--2, 6-diaminopimelate ligase</fullName>
    </recommendedName>
</protein>
<keyword evidence="3" id="KW-0436">Ligase</keyword>
<dbReference type="GO" id="GO:0005737">
    <property type="term" value="C:cytoplasm"/>
    <property type="evidence" value="ECO:0007669"/>
    <property type="project" value="InterPro"/>
</dbReference>
<evidence type="ECO:0000256" key="5">
    <source>
        <dbReference type="ARBA" id="ARBA00022840"/>
    </source>
</evidence>